<accession>A0A0F9DN17</accession>
<comment type="caution">
    <text evidence="1">The sequence shown here is derived from an EMBL/GenBank/DDBJ whole genome shotgun (WGS) entry which is preliminary data.</text>
</comment>
<evidence type="ECO:0000313" key="1">
    <source>
        <dbReference type="EMBL" id="KKL13323.1"/>
    </source>
</evidence>
<dbReference type="AlphaFoldDB" id="A0A0F9DN17"/>
<name>A0A0F9DN17_9ZZZZ</name>
<dbReference type="EMBL" id="LAZR01040904">
    <property type="protein sequence ID" value="KKL13323.1"/>
    <property type="molecule type" value="Genomic_DNA"/>
</dbReference>
<organism evidence="1">
    <name type="scientific">marine sediment metagenome</name>
    <dbReference type="NCBI Taxonomy" id="412755"/>
    <lineage>
        <taxon>unclassified sequences</taxon>
        <taxon>metagenomes</taxon>
        <taxon>ecological metagenomes</taxon>
    </lineage>
</organism>
<proteinExistence type="predicted"/>
<gene>
    <name evidence="1" type="ORF">LCGC14_2526950</name>
</gene>
<reference evidence="1" key="1">
    <citation type="journal article" date="2015" name="Nature">
        <title>Complex archaea that bridge the gap between prokaryotes and eukaryotes.</title>
        <authorList>
            <person name="Spang A."/>
            <person name="Saw J.H."/>
            <person name="Jorgensen S.L."/>
            <person name="Zaremba-Niedzwiedzka K."/>
            <person name="Martijn J."/>
            <person name="Lind A.E."/>
            <person name="van Eijk R."/>
            <person name="Schleper C."/>
            <person name="Guy L."/>
            <person name="Ettema T.J."/>
        </authorList>
    </citation>
    <scope>NUCLEOTIDE SEQUENCE</scope>
</reference>
<sequence>MCTGCEALRVRREEYTKKKLKEARNIIKTIREEIFTWDEDKFHWWYADRIEQILDPKRKEVT</sequence>
<protein>
    <submittedName>
        <fullName evidence="1">Uncharacterized protein</fullName>
    </submittedName>
</protein>